<keyword evidence="2" id="KW-0813">Transport</keyword>
<feature type="transmembrane region" description="Helical" evidence="9">
    <location>
        <begin position="125"/>
        <end position="147"/>
    </location>
</feature>
<dbReference type="PANTHER" id="PTHR30574">
    <property type="entry name" value="INNER MEMBRANE PROTEIN YEDE"/>
    <property type="match status" value="1"/>
</dbReference>
<evidence type="ECO:0000256" key="7">
    <source>
        <dbReference type="ARBA" id="ARBA00023136"/>
    </source>
</evidence>
<feature type="transmembrane region" description="Helical" evidence="9">
    <location>
        <begin position="268"/>
        <end position="290"/>
    </location>
</feature>
<proteinExistence type="inferred from homology"/>
<evidence type="ECO:0000256" key="1">
    <source>
        <dbReference type="ARBA" id="ARBA00004429"/>
    </source>
</evidence>
<keyword evidence="3" id="KW-1003">Cell membrane</keyword>
<evidence type="ECO:0000256" key="5">
    <source>
        <dbReference type="ARBA" id="ARBA00022692"/>
    </source>
</evidence>
<keyword evidence="5 9" id="KW-0812">Transmembrane</keyword>
<comment type="similarity">
    <text evidence="8">Belongs to the TsuA/YedE (TC 9.B.102) family.</text>
</comment>
<reference evidence="11" key="1">
    <citation type="journal article" date="2019" name="Int. J. Syst. Evol. Microbiol.">
        <title>The Global Catalogue of Microorganisms (GCM) 10K type strain sequencing project: providing services to taxonomists for standard genome sequencing and annotation.</title>
        <authorList>
            <consortium name="The Broad Institute Genomics Platform"/>
            <consortium name="The Broad Institute Genome Sequencing Center for Infectious Disease"/>
            <person name="Wu L."/>
            <person name="Ma J."/>
        </authorList>
    </citation>
    <scope>NUCLEOTIDE SEQUENCE [LARGE SCALE GENOMIC DNA]</scope>
    <source>
        <strain evidence="11">KCTC 62192</strain>
    </source>
</reference>
<dbReference type="InterPro" id="IPR007272">
    <property type="entry name" value="Sulf_transp_TsuA/YedE"/>
</dbReference>
<feature type="transmembrane region" description="Helical" evidence="9">
    <location>
        <begin position="92"/>
        <end position="113"/>
    </location>
</feature>
<evidence type="ECO:0000256" key="2">
    <source>
        <dbReference type="ARBA" id="ARBA00022448"/>
    </source>
</evidence>
<keyword evidence="6 9" id="KW-1133">Transmembrane helix</keyword>
<evidence type="ECO:0000256" key="6">
    <source>
        <dbReference type="ARBA" id="ARBA00022989"/>
    </source>
</evidence>
<keyword evidence="11" id="KW-1185">Reference proteome</keyword>
<feature type="transmembrane region" description="Helical" evidence="9">
    <location>
        <begin position="181"/>
        <end position="203"/>
    </location>
</feature>
<sequence length="364" mass="37411">MLATLKETVVDSAAFYLGWGGLIIGIVFGFIVYRTNFCTMGSISDILSFGDYRRFRSWLLAVAVAMLGVAGIEWLGVADMSQTMYEASTLTWGANMVGGLIFGVGMVLSGGCISRNLVRAGSGDLRSCVVLVITGIFAYMTIGGLIAPLRVSLFTPLSTDLTGMGMQTQSLGALLAAETGISVQAATLGSAIVVALAVLAYCLKDAGFRSSPRHIAAGVGLGLCVTAGWALTGLAFDDFADVPVQLVSLSYVRPSGDSLDYLMRFTALGAPGFGVVTTAGALIGGFLGALSEGRLHLTTFADTSDSFRNMVGAALMGVGGVLALGCTVGQAMSGVSTLALGSFLTFAFIFAGGVVGVKVMERIA</sequence>
<feature type="transmembrane region" description="Helical" evidence="9">
    <location>
        <begin position="215"/>
        <end position="236"/>
    </location>
</feature>
<feature type="transmembrane region" description="Helical" evidence="9">
    <location>
        <begin position="55"/>
        <end position="72"/>
    </location>
</feature>
<evidence type="ECO:0000256" key="4">
    <source>
        <dbReference type="ARBA" id="ARBA00022519"/>
    </source>
</evidence>
<feature type="transmembrane region" description="Helical" evidence="9">
    <location>
        <begin position="311"/>
        <end position="332"/>
    </location>
</feature>
<comment type="subcellular location">
    <subcellularLocation>
        <location evidence="1">Cell inner membrane</location>
        <topology evidence="1">Multi-pass membrane protein</topology>
    </subcellularLocation>
</comment>
<protein>
    <submittedName>
        <fullName evidence="10">YeeE/YedE family protein</fullName>
    </submittedName>
</protein>
<dbReference type="Proteomes" id="UP001595443">
    <property type="component" value="Unassembled WGS sequence"/>
</dbReference>
<organism evidence="10 11">
    <name type="scientific">Acidimangrovimonas pyrenivorans</name>
    <dbReference type="NCBI Taxonomy" id="2030798"/>
    <lineage>
        <taxon>Bacteria</taxon>
        <taxon>Pseudomonadati</taxon>
        <taxon>Pseudomonadota</taxon>
        <taxon>Alphaproteobacteria</taxon>
        <taxon>Rhodobacterales</taxon>
        <taxon>Paracoccaceae</taxon>
        <taxon>Acidimangrovimonas</taxon>
    </lineage>
</organism>
<dbReference type="EMBL" id="JBHRSK010000004">
    <property type="protein sequence ID" value="MFC2968014.1"/>
    <property type="molecule type" value="Genomic_DNA"/>
</dbReference>
<feature type="transmembrane region" description="Helical" evidence="9">
    <location>
        <begin position="13"/>
        <end position="34"/>
    </location>
</feature>
<gene>
    <name evidence="10" type="ORF">ACFOES_07910</name>
</gene>
<evidence type="ECO:0000313" key="11">
    <source>
        <dbReference type="Proteomes" id="UP001595443"/>
    </source>
</evidence>
<dbReference type="RefSeq" id="WP_377832660.1">
    <property type="nucleotide sequence ID" value="NZ_JBHRSK010000004.1"/>
</dbReference>
<dbReference type="Pfam" id="PF04143">
    <property type="entry name" value="Sulf_transp"/>
    <property type="match status" value="1"/>
</dbReference>
<keyword evidence="4" id="KW-0997">Cell inner membrane</keyword>
<comment type="caution">
    <text evidence="10">The sequence shown here is derived from an EMBL/GenBank/DDBJ whole genome shotgun (WGS) entry which is preliminary data.</text>
</comment>
<dbReference type="PANTHER" id="PTHR30574:SF1">
    <property type="entry name" value="SULPHUR TRANSPORT DOMAIN-CONTAINING PROTEIN"/>
    <property type="match status" value="1"/>
</dbReference>
<evidence type="ECO:0000256" key="9">
    <source>
        <dbReference type="SAM" id="Phobius"/>
    </source>
</evidence>
<evidence type="ECO:0000256" key="3">
    <source>
        <dbReference type="ARBA" id="ARBA00022475"/>
    </source>
</evidence>
<name>A0ABV7AF80_9RHOB</name>
<feature type="transmembrane region" description="Helical" evidence="9">
    <location>
        <begin position="338"/>
        <end position="360"/>
    </location>
</feature>
<keyword evidence="7 9" id="KW-0472">Membrane</keyword>
<accession>A0ABV7AF80</accession>
<evidence type="ECO:0000256" key="8">
    <source>
        <dbReference type="ARBA" id="ARBA00035655"/>
    </source>
</evidence>
<evidence type="ECO:0000313" key="10">
    <source>
        <dbReference type="EMBL" id="MFC2968014.1"/>
    </source>
</evidence>